<dbReference type="Pfam" id="PF01124">
    <property type="entry name" value="MAPEG"/>
    <property type="match status" value="1"/>
</dbReference>
<evidence type="ECO:0000256" key="4">
    <source>
        <dbReference type="ARBA" id="ARBA00023136"/>
    </source>
</evidence>
<evidence type="ECO:0000256" key="1">
    <source>
        <dbReference type="ARBA" id="ARBA00004370"/>
    </source>
</evidence>
<evidence type="ECO:0000256" key="2">
    <source>
        <dbReference type="ARBA" id="ARBA00022692"/>
    </source>
</evidence>
<reference evidence="6 7" key="1">
    <citation type="submission" date="2007-01" db="EMBL/GenBank/DDBJ databases">
        <title>Complete sequence of Psychromonas ingrahamii 37.</title>
        <authorList>
            <consortium name="US DOE Joint Genome Institute"/>
            <person name="Copeland A."/>
            <person name="Lucas S."/>
            <person name="Lapidus A."/>
            <person name="Barry K."/>
            <person name="Detter J.C."/>
            <person name="Glavina del Rio T."/>
            <person name="Hammon N."/>
            <person name="Israni S."/>
            <person name="Dalin E."/>
            <person name="Tice H."/>
            <person name="Pitluck S."/>
            <person name="Thompson L.S."/>
            <person name="Brettin T."/>
            <person name="Bruce D."/>
            <person name="Han C."/>
            <person name="Tapia R."/>
            <person name="Schmutz J."/>
            <person name="Larimer F."/>
            <person name="Land M."/>
            <person name="Hauser L."/>
            <person name="Kyrpides N."/>
            <person name="Ivanova N."/>
            <person name="Staley J."/>
            <person name="Richardson P."/>
        </authorList>
    </citation>
    <scope>NUCLEOTIDE SEQUENCE [LARGE SCALE GENOMIC DNA]</scope>
    <source>
        <strain evidence="6 7">37</strain>
    </source>
</reference>
<dbReference type="RefSeq" id="WP_011771877.1">
    <property type="nucleotide sequence ID" value="NC_008709.1"/>
</dbReference>
<feature type="transmembrane region" description="Helical" evidence="5">
    <location>
        <begin position="87"/>
        <end position="107"/>
    </location>
</feature>
<dbReference type="InterPro" id="IPR023352">
    <property type="entry name" value="MAPEG-like_dom_sf"/>
</dbReference>
<feature type="transmembrane region" description="Helical" evidence="5">
    <location>
        <begin position="119"/>
        <end position="139"/>
    </location>
</feature>
<dbReference type="KEGG" id="pin:Ping_3646"/>
<feature type="transmembrane region" description="Helical" evidence="5">
    <location>
        <begin position="6"/>
        <end position="27"/>
    </location>
</feature>
<evidence type="ECO:0000313" key="6">
    <source>
        <dbReference type="EMBL" id="ABM05329.1"/>
    </source>
</evidence>
<keyword evidence="4 5" id="KW-0472">Membrane</keyword>
<evidence type="ECO:0000313" key="7">
    <source>
        <dbReference type="Proteomes" id="UP000000639"/>
    </source>
</evidence>
<dbReference type="InterPro" id="IPR001129">
    <property type="entry name" value="Membr-assoc_MAPEG"/>
</dbReference>
<protein>
    <recommendedName>
        <fullName evidence="8">MAPEG family protein</fullName>
    </recommendedName>
</protein>
<evidence type="ECO:0000256" key="5">
    <source>
        <dbReference type="SAM" id="Phobius"/>
    </source>
</evidence>
<feature type="transmembrane region" description="Helical" evidence="5">
    <location>
        <begin position="63"/>
        <end position="81"/>
    </location>
</feature>
<dbReference type="EMBL" id="CP000510">
    <property type="protein sequence ID" value="ABM05329.1"/>
    <property type="molecule type" value="Genomic_DNA"/>
</dbReference>
<dbReference type="HOGENOM" id="CLU_1832442_0_0_6"/>
<keyword evidence="3 5" id="KW-1133">Transmembrane helix</keyword>
<evidence type="ECO:0008006" key="8">
    <source>
        <dbReference type="Google" id="ProtNLM"/>
    </source>
</evidence>
<keyword evidence="2 5" id="KW-0812">Transmembrane</keyword>
<proteinExistence type="predicted"/>
<keyword evidence="7" id="KW-1185">Reference proteome</keyword>
<dbReference type="AlphaFoldDB" id="A1T0R4"/>
<dbReference type="Gene3D" id="1.20.120.550">
    <property type="entry name" value="Membrane associated eicosanoid/glutathione metabolism-like domain"/>
    <property type="match status" value="1"/>
</dbReference>
<gene>
    <name evidence="6" type="ordered locus">Ping_3646</name>
</gene>
<organism evidence="6 7">
    <name type="scientific">Psychromonas ingrahamii (strain DSM 17664 / CCUG 51855 / 37)</name>
    <dbReference type="NCBI Taxonomy" id="357804"/>
    <lineage>
        <taxon>Bacteria</taxon>
        <taxon>Pseudomonadati</taxon>
        <taxon>Pseudomonadota</taxon>
        <taxon>Gammaproteobacteria</taxon>
        <taxon>Alteromonadales</taxon>
        <taxon>Psychromonadaceae</taxon>
        <taxon>Psychromonas</taxon>
    </lineage>
</organism>
<dbReference type="Proteomes" id="UP000000639">
    <property type="component" value="Chromosome"/>
</dbReference>
<evidence type="ECO:0000256" key="3">
    <source>
        <dbReference type="ARBA" id="ARBA00022989"/>
    </source>
</evidence>
<comment type="subcellular location">
    <subcellularLocation>
        <location evidence="1">Membrane</location>
    </subcellularLocation>
</comment>
<dbReference type="GO" id="GO:0016020">
    <property type="term" value="C:membrane"/>
    <property type="evidence" value="ECO:0007669"/>
    <property type="project" value="UniProtKB-SubCell"/>
</dbReference>
<name>A1T0R4_PSYIN</name>
<sequence length="140" mass="15799">MDFTVYDLAFSGLLVVLLTLVGQSFVANISKSRLPNHIPGKIDPSLGHESFAYRANRTMENSLENISVFLGSAFLAILINVDPFWTALTVWVYALARIIHMILYYLIATEKNPSPRSYFYLLGLFANILLLILIFIKLVD</sequence>
<dbReference type="SUPFAM" id="SSF161084">
    <property type="entry name" value="MAPEG domain-like"/>
    <property type="match status" value="1"/>
</dbReference>
<accession>A1T0R4</accession>
<dbReference type="OrthoDB" id="5880499at2"/>
<dbReference type="eggNOG" id="COG3686">
    <property type="taxonomic scope" value="Bacteria"/>
</dbReference>